<dbReference type="AlphaFoldDB" id="A0A1I7F4E8"/>
<proteinExistence type="predicted"/>
<protein>
    <submittedName>
        <fullName evidence="1">Uncharacterized protein</fullName>
    </submittedName>
</protein>
<organism evidence="1 2">
    <name type="scientific">Nitrosomonas eutropha</name>
    <dbReference type="NCBI Taxonomy" id="916"/>
    <lineage>
        <taxon>Bacteria</taxon>
        <taxon>Pseudomonadati</taxon>
        <taxon>Pseudomonadota</taxon>
        <taxon>Betaproteobacteria</taxon>
        <taxon>Nitrosomonadales</taxon>
        <taxon>Nitrosomonadaceae</taxon>
        <taxon>Nitrosomonas</taxon>
    </lineage>
</organism>
<accession>A0A1I7F4E8</accession>
<dbReference type="Proteomes" id="UP000183926">
    <property type="component" value="Unassembled WGS sequence"/>
</dbReference>
<evidence type="ECO:0000313" key="2">
    <source>
        <dbReference type="Proteomes" id="UP000183926"/>
    </source>
</evidence>
<dbReference type="EMBL" id="FPBL01000001">
    <property type="protein sequence ID" value="SFU31081.1"/>
    <property type="molecule type" value="Genomic_DNA"/>
</dbReference>
<reference evidence="1 2" key="1">
    <citation type="submission" date="2016-10" db="EMBL/GenBank/DDBJ databases">
        <authorList>
            <person name="de Groot N.N."/>
        </authorList>
    </citation>
    <scope>NUCLEOTIDE SEQUENCE [LARGE SCALE GENOMIC DNA]</scope>
    <source>
        <strain evidence="1 2">Nm24</strain>
    </source>
</reference>
<name>A0A1I7F4E8_9PROT</name>
<sequence length="121" mass="13057">MQGITKRCHRITMAVMSQAWIKGAILGLGFTLAGMPAWATEPTEKEMREAVQAQFDNVNDASADTAERCNNREFNRGGGLSFLCGGAAGVVARWNSLVIGGRSRLMAAPPLSIERLVSRFS</sequence>
<gene>
    <name evidence="1" type="ORF">SAMN05216339_101279</name>
</gene>
<evidence type="ECO:0000313" key="1">
    <source>
        <dbReference type="EMBL" id="SFU31081.1"/>
    </source>
</evidence>